<proteinExistence type="predicted"/>
<sequence>MSARRTAPRIDDAYTYHGIDAVLLENSQLRILVVPGKGGDILEFRDKQTDVDVLWHADHEWTPPDAGTIPEPESASWLDHYPGGWQLNLPIAGTVADDDLPYGLHGESALIPWSYTTNTTDDAVTLELQTDLLRYPFSLERTLTLSRGEAALEITERVTNEGGVDLEYIWQQHIALGQPLIGPGARLDVPTTMGQVAEYRPGHENARLKSGATFEWPEAPGTDGTMIDLRQFPPLDSTIHDVAYATDLEAGWFAVTNPDLDVGFCFTFPTDPFECLWYWQPFGGHAEAPYWNRNYNVGLEPTTAYPAGDVPAAQRDNGTMKTLRAGETLEASFVARTYHGVESVSAVDPDGTVHE</sequence>
<dbReference type="OrthoDB" id="302373at2157"/>
<dbReference type="InterPro" id="IPR027839">
    <property type="entry name" value="DUF4432"/>
</dbReference>
<dbReference type="AlphaFoldDB" id="A0A202E4A9"/>
<gene>
    <name evidence="1" type="ORF">B2G88_16475</name>
</gene>
<dbReference type="Gene3D" id="2.70.98.10">
    <property type="match status" value="1"/>
</dbReference>
<dbReference type="GO" id="GO:0030246">
    <property type="term" value="F:carbohydrate binding"/>
    <property type="evidence" value="ECO:0007669"/>
    <property type="project" value="InterPro"/>
</dbReference>
<evidence type="ECO:0000313" key="1">
    <source>
        <dbReference type="EMBL" id="OVE83018.1"/>
    </source>
</evidence>
<protein>
    <submittedName>
        <fullName evidence="1">DUF4432 domain-containing protein</fullName>
    </submittedName>
</protein>
<dbReference type="Pfam" id="PF14486">
    <property type="entry name" value="DUF4432"/>
    <property type="match status" value="1"/>
</dbReference>
<keyword evidence="2" id="KW-1185">Reference proteome</keyword>
<evidence type="ECO:0000313" key="2">
    <source>
        <dbReference type="Proteomes" id="UP000196084"/>
    </source>
</evidence>
<name>A0A202E4A9_9EURY</name>
<dbReference type="RefSeq" id="WP_087715410.1">
    <property type="nucleotide sequence ID" value="NZ_MWPH01000004.1"/>
</dbReference>
<dbReference type="InterPro" id="IPR011013">
    <property type="entry name" value="Gal_mutarotase_sf_dom"/>
</dbReference>
<organism evidence="1 2">
    <name type="scientific">Natronolimnobius baerhuensis</name>
    <dbReference type="NCBI Taxonomy" id="253108"/>
    <lineage>
        <taxon>Archaea</taxon>
        <taxon>Methanobacteriati</taxon>
        <taxon>Methanobacteriota</taxon>
        <taxon>Stenosarchaea group</taxon>
        <taxon>Halobacteria</taxon>
        <taxon>Halobacteriales</taxon>
        <taxon>Natrialbaceae</taxon>
        <taxon>Natronolimnobius</taxon>
    </lineage>
</organism>
<dbReference type="GO" id="GO:0003824">
    <property type="term" value="F:catalytic activity"/>
    <property type="evidence" value="ECO:0007669"/>
    <property type="project" value="InterPro"/>
</dbReference>
<comment type="caution">
    <text evidence="1">The sequence shown here is derived from an EMBL/GenBank/DDBJ whole genome shotgun (WGS) entry which is preliminary data.</text>
</comment>
<dbReference type="InterPro" id="IPR014718">
    <property type="entry name" value="GH-type_carb-bd"/>
</dbReference>
<dbReference type="SUPFAM" id="SSF74650">
    <property type="entry name" value="Galactose mutarotase-like"/>
    <property type="match status" value="1"/>
</dbReference>
<dbReference type="EMBL" id="MWPH01000004">
    <property type="protein sequence ID" value="OVE83018.1"/>
    <property type="molecule type" value="Genomic_DNA"/>
</dbReference>
<dbReference type="Proteomes" id="UP000196084">
    <property type="component" value="Unassembled WGS sequence"/>
</dbReference>
<reference evidence="1 2" key="1">
    <citation type="submission" date="2017-02" db="EMBL/GenBank/DDBJ databases">
        <title>Natronthermophilus aegyptiacus gen. nov.,sp. nov., an aerobic, extremely halophilic alkalithermophilic archaeon isolated from the athalassohaline Wadi An Natrun, Egypt.</title>
        <authorList>
            <person name="Zhao B."/>
        </authorList>
    </citation>
    <scope>NUCLEOTIDE SEQUENCE [LARGE SCALE GENOMIC DNA]</scope>
    <source>
        <strain evidence="1 2">CGMCC 1.3597</strain>
    </source>
</reference>
<accession>A0A202E4A9</accession>
<dbReference type="GO" id="GO:0005975">
    <property type="term" value="P:carbohydrate metabolic process"/>
    <property type="evidence" value="ECO:0007669"/>
    <property type="project" value="InterPro"/>
</dbReference>